<sequence length="411" mass="43852">MRGLQQRLNAVKVNRIPRWLGLGLAWLSLPAYAQLVPLWPLPSPDTTADNAFGAAVALGAQYAVVGAGGARSCGPASGAAYVYRRLPDGSWTLEATLQPNDCAPGRFFGRAVALDGERVLVAAAGEPYRTEHTDAAYVFVRQSDGSWRQTARLTAPPEAQTGAFGAAVALEGERAVVSTWGDPGRRLAGAAYVFEHINSSNWQLVATLTATAPPEGPWPGGAVALSDGIIALAAPSYRYDRSSAVLIFSRQVNGNWRHEATLGGIRDFNPALALQGQDLLVGERLGGRHSGGRIRHYQRRGEGHWVLVETLDPPQPYPSGGFGATLAFDGKRVLVSGFDEQLGLDFNVDRVVYVFARAAEGWCFWRRIDPGEKAFGAALSLHGAFALIGVPREAAPGAAYLVPLDTVRCTP</sequence>
<name>A0A7V2B265_RHOMR</name>
<dbReference type="AlphaFoldDB" id="A0A7V2B265"/>
<dbReference type="Gene3D" id="2.130.10.130">
    <property type="entry name" value="Integrin alpha, N-terminal"/>
    <property type="match status" value="1"/>
</dbReference>
<accession>A0A7V2B265</accession>
<evidence type="ECO:0000256" key="1">
    <source>
        <dbReference type="ARBA" id="ARBA00022729"/>
    </source>
</evidence>
<evidence type="ECO:0000313" key="2">
    <source>
        <dbReference type="EMBL" id="HER96947.1"/>
    </source>
</evidence>
<dbReference type="PANTHER" id="PTHR36220:SF1">
    <property type="entry name" value="GAMMA TUBULIN COMPLEX COMPONENT C-TERMINAL DOMAIN-CONTAINING PROTEIN"/>
    <property type="match status" value="1"/>
</dbReference>
<gene>
    <name evidence="2" type="ORF">ENO59_10645</name>
</gene>
<dbReference type="InterPro" id="IPR028994">
    <property type="entry name" value="Integrin_alpha_N"/>
</dbReference>
<reference evidence="2" key="1">
    <citation type="journal article" date="2020" name="mSystems">
        <title>Genome- and Community-Level Interaction Insights into Carbon Utilization and Element Cycling Functions of Hydrothermarchaeota in Hydrothermal Sediment.</title>
        <authorList>
            <person name="Zhou Z."/>
            <person name="Liu Y."/>
            <person name="Xu W."/>
            <person name="Pan J."/>
            <person name="Luo Z.H."/>
            <person name="Li M."/>
        </authorList>
    </citation>
    <scope>NUCLEOTIDE SEQUENCE [LARGE SCALE GENOMIC DNA]</scope>
    <source>
        <strain evidence="2">SpSt-143</strain>
    </source>
</reference>
<protein>
    <submittedName>
        <fullName evidence="2">Uncharacterized protein</fullName>
    </submittedName>
</protein>
<organism evidence="2">
    <name type="scientific">Rhodothermus marinus</name>
    <name type="common">Rhodothermus obamensis</name>
    <dbReference type="NCBI Taxonomy" id="29549"/>
    <lineage>
        <taxon>Bacteria</taxon>
        <taxon>Pseudomonadati</taxon>
        <taxon>Rhodothermota</taxon>
        <taxon>Rhodothermia</taxon>
        <taxon>Rhodothermales</taxon>
        <taxon>Rhodothermaceae</taxon>
        <taxon>Rhodothermus</taxon>
    </lineage>
</organism>
<comment type="caution">
    <text evidence="2">The sequence shown here is derived from an EMBL/GenBank/DDBJ whole genome shotgun (WGS) entry which is preliminary data.</text>
</comment>
<dbReference type="EMBL" id="DSGB01000006">
    <property type="protein sequence ID" value="HER96947.1"/>
    <property type="molecule type" value="Genomic_DNA"/>
</dbReference>
<dbReference type="Pfam" id="PF14312">
    <property type="entry name" value="FG-GAP_2"/>
    <property type="match status" value="3"/>
</dbReference>
<dbReference type="InterPro" id="IPR013517">
    <property type="entry name" value="FG-GAP"/>
</dbReference>
<keyword evidence="1" id="KW-0732">Signal</keyword>
<dbReference type="InterPro" id="IPR011043">
    <property type="entry name" value="Gal_Oxase/kelch_b-propeller"/>
</dbReference>
<dbReference type="SUPFAM" id="SSF50965">
    <property type="entry name" value="Galactose oxidase, central domain"/>
    <property type="match status" value="1"/>
</dbReference>
<dbReference type="PANTHER" id="PTHR36220">
    <property type="entry name" value="UNNAMED PRODUCT"/>
    <property type="match status" value="1"/>
</dbReference>
<proteinExistence type="predicted"/>